<organism evidence="3 4">
    <name type="scientific">Streptomyces lonegramiae</name>
    <dbReference type="NCBI Taxonomy" id="3075524"/>
    <lineage>
        <taxon>Bacteria</taxon>
        <taxon>Bacillati</taxon>
        <taxon>Actinomycetota</taxon>
        <taxon>Actinomycetes</taxon>
        <taxon>Kitasatosporales</taxon>
        <taxon>Streptomycetaceae</taxon>
        <taxon>Streptomyces</taxon>
    </lineage>
</organism>
<feature type="signal peptide" evidence="2">
    <location>
        <begin position="1"/>
        <end position="34"/>
    </location>
</feature>
<dbReference type="Proteomes" id="UP001180754">
    <property type="component" value="Unassembled WGS sequence"/>
</dbReference>
<accession>A0ABU2XPB4</accession>
<evidence type="ECO:0000313" key="4">
    <source>
        <dbReference type="Proteomes" id="UP001180754"/>
    </source>
</evidence>
<dbReference type="EMBL" id="JAVRFD010000018">
    <property type="protein sequence ID" value="MDT0547289.1"/>
    <property type="molecule type" value="Genomic_DNA"/>
</dbReference>
<reference evidence="3" key="1">
    <citation type="submission" date="2024-05" db="EMBL/GenBank/DDBJ databases">
        <title>30 novel species of actinomycetes from the DSMZ collection.</title>
        <authorList>
            <person name="Nouioui I."/>
        </authorList>
    </citation>
    <scope>NUCLEOTIDE SEQUENCE</scope>
    <source>
        <strain evidence="3">DSM 41529</strain>
    </source>
</reference>
<dbReference type="RefSeq" id="WP_311727808.1">
    <property type="nucleotide sequence ID" value="NZ_JAVRFD010000018.1"/>
</dbReference>
<feature type="chain" id="PRO_5046785769" description="Secreted protein" evidence="2">
    <location>
        <begin position="35"/>
        <end position="120"/>
    </location>
</feature>
<sequence>MTPSRTRQTRRTRRTSVMTVLALLTGAVVATAPAAPATAAQAAAWRQAGHFDTTSACRKAGRNGMDARKWSEYKCRRGHSDHYITLWVRGRGTSHTAGPAPAPPASPPSAAAPARGSGMG</sequence>
<gene>
    <name evidence="3" type="ORF">RND15_31975</name>
</gene>
<evidence type="ECO:0000256" key="2">
    <source>
        <dbReference type="SAM" id="SignalP"/>
    </source>
</evidence>
<dbReference type="PROSITE" id="PS51318">
    <property type="entry name" value="TAT"/>
    <property type="match status" value="1"/>
</dbReference>
<keyword evidence="4" id="KW-1185">Reference proteome</keyword>
<dbReference type="InterPro" id="IPR006311">
    <property type="entry name" value="TAT_signal"/>
</dbReference>
<evidence type="ECO:0008006" key="5">
    <source>
        <dbReference type="Google" id="ProtNLM"/>
    </source>
</evidence>
<proteinExistence type="predicted"/>
<evidence type="ECO:0000313" key="3">
    <source>
        <dbReference type="EMBL" id="MDT0547289.1"/>
    </source>
</evidence>
<comment type="caution">
    <text evidence="3">The sequence shown here is derived from an EMBL/GenBank/DDBJ whole genome shotgun (WGS) entry which is preliminary data.</text>
</comment>
<evidence type="ECO:0000256" key="1">
    <source>
        <dbReference type="SAM" id="MobiDB-lite"/>
    </source>
</evidence>
<protein>
    <recommendedName>
        <fullName evidence="5">Secreted protein</fullName>
    </recommendedName>
</protein>
<name>A0ABU2XPB4_9ACTN</name>
<feature type="region of interest" description="Disordered" evidence="1">
    <location>
        <begin position="92"/>
        <end position="120"/>
    </location>
</feature>
<keyword evidence="2" id="KW-0732">Signal</keyword>